<evidence type="ECO:0000313" key="1">
    <source>
        <dbReference type="EMBL" id="SCX88312.1"/>
    </source>
</evidence>
<protein>
    <submittedName>
        <fullName evidence="1">Uncharacterized protein</fullName>
    </submittedName>
</protein>
<reference evidence="2" key="1">
    <citation type="submission" date="2016-10" db="EMBL/GenBank/DDBJ databases">
        <authorList>
            <person name="Varghese N."/>
            <person name="Submissions S."/>
        </authorList>
    </citation>
    <scope>NUCLEOTIDE SEQUENCE [LARGE SCALE GENOMIC DNA]</scope>
    <source>
        <strain evidence="2">XBD2006</strain>
    </source>
</reference>
<accession>A0A1G5BDR2</accession>
<gene>
    <name evidence="1" type="ORF">SAMN02910451_00676</name>
</gene>
<sequence>MDKLKKICEFLNECGITAEYRTDRVAPYVNVGNVKRIRERIQFWLSDKSDNEVYMFVGKDMGKWYAQSSKSVYFDSKYRYSDKENHIVFPNMDLALNFIKEVSEL</sequence>
<keyword evidence="2" id="KW-1185">Reference proteome</keyword>
<dbReference type="RefSeq" id="WP_074461426.1">
    <property type="nucleotide sequence ID" value="NZ_FMUR01000004.1"/>
</dbReference>
<dbReference type="EMBL" id="FMUR01000004">
    <property type="protein sequence ID" value="SCX88312.1"/>
    <property type="molecule type" value="Genomic_DNA"/>
</dbReference>
<name>A0A1G5BDR2_9FIRM</name>
<proteinExistence type="predicted"/>
<dbReference type="AlphaFoldDB" id="A0A1G5BDR2"/>
<organism evidence="1 2">
    <name type="scientific">Butyrivibrio hungatei</name>
    <dbReference type="NCBI Taxonomy" id="185008"/>
    <lineage>
        <taxon>Bacteria</taxon>
        <taxon>Bacillati</taxon>
        <taxon>Bacillota</taxon>
        <taxon>Clostridia</taxon>
        <taxon>Lachnospirales</taxon>
        <taxon>Lachnospiraceae</taxon>
        <taxon>Butyrivibrio</taxon>
    </lineage>
</organism>
<dbReference type="Proteomes" id="UP000183047">
    <property type="component" value="Unassembled WGS sequence"/>
</dbReference>
<evidence type="ECO:0000313" key="2">
    <source>
        <dbReference type="Proteomes" id="UP000183047"/>
    </source>
</evidence>